<dbReference type="EMBL" id="VSSQ01000009">
    <property type="protein sequence ID" value="MPL59300.1"/>
    <property type="molecule type" value="Genomic_DNA"/>
</dbReference>
<proteinExistence type="predicted"/>
<evidence type="ECO:0000313" key="1">
    <source>
        <dbReference type="EMBL" id="MPL59300.1"/>
    </source>
</evidence>
<reference evidence="1" key="1">
    <citation type="submission" date="2019-08" db="EMBL/GenBank/DDBJ databases">
        <authorList>
            <person name="Kucharzyk K."/>
            <person name="Murdoch R.W."/>
            <person name="Higgins S."/>
            <person name="Loffler F."/>
        </authorList>
    </citation>
    <scope>NUCLEOTIDE SEQUENCE</scope>
</reference>
<dbReference type="AlphaFoldDB" id="A0A644SX66"/>
<dbReference type="SUPFAM" id="SSF52540">
    <property type="entry name" value="P-loop containing nucleoside triphosphate hydrolases"/>
    <property type="match status" value="1"/>
</dbReference>
<name>A0A644SX66_9ZZZZ</name>
<sequence length="169" mass="19441">MKKLIFICGASGIGKSTICSKLYRKMNNSAFVDSDYCRMIYPFEFSDELKAIVEDNMATMLINYLKCSSIENIIFLYGFHGPRKQIFSNIMTKLADTGIPYAFVPVILECELEENIRRARNDGRDETRIKFGIENSRDVYNPYDYSRLDITHLTVDEAVGKIINVINHI</sequence>
<organism evidence="1">
    <name type="scientific">bioreactor metagenome</name>
    <dbReference type="NCBI Taxonomy" id="1076179"/>
    <lineage>
        <taxon>unclassified sequences</taxon>
        <taxon>metagenomes</taxon>
        <taxon>ecological metagenomes</taxon>
    </lineage>
</organism>
<dbReference type="Pfam" id="PF13238">
    <property type="entry name" value="AAA_18"/>
    <property type="match status" value="1"/>
</dbReference>
<dbReference type="Gene3D" id="3.40.50.300">
    <property type="entry name" value="P-loop containing nucleotide triphosphate hydrolases"/>
    <property type="match status" value="1"/>
</dbReference>
<accession>A0A644SX66</accession>
<comment type="caution">
    <text evidence="1">The sequence shown here is derived from an EMBL/GenBank/DDBJ whole genome shotgun (WGS) entry which is preliminary data.</text>
</comment>
<protein>
    <submittedName>
        <fullName evidence="1">Uncharacterized protein</fullName>
    </submittedName>
</protein>
<dbReference type="InterPro" id="IPR027417">
    <property type="entry name" value="P-loop_NTPase"/>
</dbReference>
<gene>
    <name evidence="1" type="ORF">SDC9_04849</name>
</gene>